<protein>
    <submittedName>
        <fullName evidence="2">(rape) hypothetical protein</fullName>
    </submittedName>
</protein>
<dbReference type="EMBL" id="HG994373">
    <property type="protein sequence ID" value="CAF1766860.1"/>
    <property type="molecule type" value="Genomic_DNA"/>
</dbReference>
<sequence length="127" mass="14388">MIDSIMGWFSAVPLQESSMSRKFGGDKALQSTGDKDAMNRGKGVMLTDEDEDHIILEMEERWDSEFRMGPVGPCMMRDRWGVEKTPMASAREKEVRPDEIHVSLENDQMGSVSSKRSRNEASSRLCE</sequence>
<proteinExistence type="predicted"/>
<gene>
    <name evidence="2" type="ORF">DARMORV10_C09P49550.1</name>
</gene>
<feature type="compositionally biased region" description="Basic and acidic residues" evidence="1">
    <location>
        <begin position="90"/>
        <end position="104"/>
    </location>
</feature>
<feature type="region of interest" description="Disordered" evidence="1">
    <location>
        <begin position="86"/>
        <end position="127"/>
    </location>
</feature>
<organism evidence="2">
    <name type="scientific">Brassica napus</name>
    <name type="common">Rape</name>
    <dbReference type="NCBI Taxonomy" id="3708"/>
    <lineage>
        <taxon>Eukaryota</taxon>
        <taxon>Viridiplantae</taxon>
        <taxon>Streptophyta</taxon>
        <taxon>Embryophyta</taxon>
        <taxon>Tracheophyta</taxon>
        <taxon>Spermatophyta</taxon>
        <taxon>Magnoliopsida</taxon>
        <taxon>eudicotyledons</taxon>
        <taxon>Gunneridae</taxon>
        <taxon>Pentapetalae</taxon>
        <taxon>rosids</taxon>
        <taxon>malvids</taxon>
        <taxon>Brassicales</taxon>
        <taxon>Brassicaceae</taxon>
        <taxon>Brassiceae</taxon>
        <taxon>Brassica</taxon>
    </lineage>
</organism>
<dbReference type="Proteomes" id="UP001295469">
    <property type="component" value="Chromosome C09"/>
</dbReference>
<dbReference type="AlphaFoldDB" id="A0A816J0R0"/>
<evidence type="ECO:0000256" key="1">
    <source>
        <dbReference type="SAM" id="MobiDB-lite"/>
    </source>
</evidence>
<feature type="region of interest" description="Disordered" evidence="1">
    <location>
        <begin position="23"/>
        <end position="46"/>
    </location>
</feature>
<feature type="compositionally biased region" description="Basic and acidic residues" evidence="1">
    <location>
        <begin position="117"/>
        <end position="127"/>
    </location>
</feature>
<name>A0A816J0R0_BRANA</name>
<accession>A0A816J0R0</accession>
<feature type="compositionally biased region" description="Polar residues" evidence="1">
    <location>
        <begin position="105"/>
        <end position="114"/>
    </location>
</feature>
<reference evidence="2" key="1">
    <citation type="submission" date="2021-01" db="EMBL/GenBank/DDBJ databases">
        <authorList>
            <consortium name="Genoscope - CEA"/>
            <person name="William W."/>
        </authorList>
    </citation>
    <scope>NUCLEOTIDE SEQUENCE</scope>
</reference>
<evidence type="ECO:0000313" key="2">
    <source>
        <dbReference type="EMBL" id="CAF1766860.1"/>
    </source>
</evidence>